<evidence type="ECO:0000256" key="5">
    <source>
        <dbReference type="ARBA" id="ARBA00022553"/>
    </source>
</evidence>
<feature type="region of interest" description="Disordered" evidence="8">
    <location>
        <begin position="862"/>
        <end position="894"/>
    </location>
</feature>
<keyword evidence="7" id="KW-0648">Protein biosynthesis</keyword>
<feature type="region of interest" description="Disordered" evidence="8">
    <location>
        <begin position="231"/>
        <end position="352"/>
    </location>
</feature>
<dbReference type="InterPro" id="IPR022745">
    <property type="entry name" value="eIF4G1_eIF4E-bd"/>
</dbReference>
<keyword evidence="6" id="KW-0694">RNA-binding</keyword>
<keyword evidence="5" id="KW-0597">Phosphoprotein</keyword>
<dbReference type="PANTHER" id="PTHR23253:SF9">
    <property type="entry name" value="EUKARYOTIC TRANSLATION INITIATION FACTOR 4 GAMMA 2"/>
    <property type="match status" value="1"/>
</dbReference>
<feature type="compositionally biased region" description="Low complexity" evidence="8">
    <location>
        <begin position="1498"/>
        <end position="1508"/>
    </location>
</feature>
<feature type="compositionally biased region" description="Pro residues" evidence="8">
    <location>
        <begin position="315"/>
        <end position="329"/>
    </location>
</feature>
<evidence type="ECO:0000313" key="10">
    <source>
        <dbReference type="EMBL" id="PHH79353.1"/>
    </source>
</evidence>
<evidence type="ECO:0000256" key="3">
    <source>
        <dbReference type="ARBA" id="ARBA00022490"/>
    </source>
</evidence>
<accession>A0A2C5ZHK6</accession>
<dbReference type="EMBL" id="NJES01000048">
    <property type="protein sequence ID" value="PHH79353.1"/>
    <property type="molecule type" value="Genomic_DNA"/>
</dbReference>
<dbReference type="InterPro" id="IPR036211">
    <property type="entry name" value="eIF4G_eIF4E-bd_sf"/>
</dbReference>
<feature type="compositionally biased region" description="Low complexity" evidence="8">
    <location>
        <begin position="717"/>
        <end position="727"/>
    </location>
</feature>
<feature type="region of interest" description="Disordered" evidence="8">
    <location>
        <begin position="1"/>
        <end position="199"/>
    </location>
</feature>
<feature type="compositionally biased region" description="Gly residues" evidence="8">
    <location>
        <begin position="1431"/>
        <end position="1442"/>
    </location>
</feature>
<feature type="compositionally biased region" description="Low complexity" evidence="8">
    <location>
        <begin position="1060"/>
        <end position="1072"/>
    </location>
</feature>
<comment type="subcellular location">
    <subcellularLocation>
        <location evidence="1">Cytoplasm</location>
    </subcellularLocation>
</comment>
<feature type="compositionally biased region" description="Polar residues" evidence="8">
    <location>
        <begin position="341"/>
        <end position="350"/>
    </location>
</feature>
<feature type="domain" description="MIF4G" evidence="9">
    <location>
        <begin position="1150"/>
        <end position="1394"/>
    </location>
</feature>
<dbReference type="Pfam" id="PF02854">
    <property type="entry name" value="MIF4G"/>
    <property type="match status" value="1"/>
</dbReference>
<feature type="region of interest" description="Disordered" evidence="8">
    <location>
        <begin position="371"/>
        <end position="400"/>
    </location>
</feature>
<evidence type="ECO:0000256" key="6">
    <source>
        <dbReference type="ARBA" id="ARBA00022884"/>
    </source>
</evidence>
<dbReference type="Proteomes" id="UP000226431">
    <property type="component" value="Unassembled WGS sequence"/>
</dbReference>
<feature type="compositionally biased region" description="Low complexity" evidence="8">
    <location>
        <begin position="515"/>
        <end position="526"/>
    </location>
</feature>
<dbReference type="GO" id="GO:0003743">
    <property type="term" value="F:translation initiation factor activity"/>
    <property type="evidence" value="ECO:0007669"/>
    <property type="project" value="UniProtKB-KW"/>
</dbReference>
<feature type="compositionally biased region" description="Polar residues" evidence="8">
    <location>
        <begin position="1475"/>
        <end position="1496"/>
    </location>
</feature>
<comment type="caution">
    <text evidence="10">The sequence shown here is derived from an EMBL/GenBank/DDBJ whole genome shotgun (WGS) entry which is preliminary data.</text>
</comment>
<evidence type="ECO:0000256" key="7">
    <source>
        <dbReference type="ARBA" id="ARBA00022917"/>
    </source>
</evidence>
<dbReference type="SMART" id="SM00543">
    <property type="entry name" value="MIF4G"/>
    <property type="match status" value="1"/>
</dbReference>
<feature type="compositionally biased region" description="Low complexity" evidence="8">
    <location>
        <begin position="533"/>
        <end position="552"/>
    </location>
</feature>
<reference evidence="10 11" key="1">
    <citation type="submission" date="2017-06" db="EMBL/GenBank/DDBJ databases">
        <title>Ant-infecting Ophiocordyceps genomes reveal a high diversity of potential behavioral manipulation genes and a possible major role for enterotoxins.</title>
        <authorList>
            <person name="De Bekker C."/>
            <person name="Evans H.C."/>
            <person name="Brachmann A."/>
            <person name="Hughes D.P."/>
        </authorList>
    </citation>
    <scope>NUCLEOTIDE SEQUENCE [LARGE SCALE GENOMIC DNA]</scope>
    <source>
        <strain evidence="10 11">Map16</strain>
    </source>
</reference>
<dbReference type="InterPro" id="IPR016024">
    <property type="entry name" value="ARM-type_fold"/>
</dbReference>
<feature type="compositionally biased region" description="Polar residues" evidence="8">
    <location>
        <begin position="1514"/>
        <end position="1534"/>
    </location>
</feature>
<feature type="compositionally biased region" description="Basic and acidic residues" evidence="8">
    <location>
        <begin position="653"/>
        <end position="662"/>
    </location>
</feature>
<evidence type="ECO:0000256" key="4">
    <source>
        <dbReference type="ARBA" id="ARBA00022540"/>
    </source>
</evidence>
<feature type="compositionally biased region" description="Polar residues" evidence="8">
    <location>
        <begin position="289"/>
        <end position="302"/>
    </location>
</feature>
<evidence type="ECO:0000256" key="1">
    <source>
        <dbReference type="ARBA" id="ARBA00004496"/>
    </source>
</evidence>
<dbReference type="GO" id="GO:0016281">
    <property type="term" value="C:eukaryotic translation initiation factor 4F complex"/>
    <property type="evidence" value="ECO:0007669"/>
    <property type="project" value="TreeGrafter"/>
</dbReference>
<name>A0A2C5ZHK6_9HYPO</name>
<comment type="similarity">
    <text evidence="2">Belongs to the eukaryotic initiation factor 4G family.</text>
</comment>
<dbReference type="SUPFAM" id="SSF48371">
    <property type="entry name" value="ARM repeat"/>
    <property type="match status" value="1"/>
</dbReference>
<evidence type="ECO:0000256" key="2">
    <source>
        <dbReference type="ARBA" id="ARBA00005775"/>
    </source>
</evidence>
<gene>
    <name evidence="10" type="ORF">CDD80_5021</name>
</gene>
<dbReference type="GO" id="GO:0003729">
    <property type="term" value="F:mRNA binding"/>
    <property type="evidence" value="ECO:0007669"/>
    <property type="project" value="TreeGrafter"/>
</dbReference>
<feature type="compositionally biased region" description="Low complexity" evidence="8">
    <location>
        <begin position="601"/>
        <end position="625"/>
    </location>
</feature>
<dbReference type="OrthoDB" id="514777at2759"/>
<feature type="region of interest" description="Disordered" evidence="8">
    <location>
        <begin position="515"/>
        <end position="555"/>
    </location>
</feature>
<feature type="compositionally biased region" description="Polar residues" evidence="8">
    <location>
        <begin position="176"/>
        <end position="191"/>
    </location>
</feature>
<dbReference type="GO" id="GO:0010494">
    <property type="term" value="C:cytoplasmic stress granule"/>
    <property type="evidence" value="ECO:0007669"/>
    <property type="project" value="UniProtKB-ARBA"/>
</dbReference>
<dbReference type="Gene3D" id="1.20.970.30">
    <property type="entry name" value="eIF4G, eIF4E-binding domain"/>
    <property type="match status" value="1"/>
</dbReference>
<feature type="compositionally biased region" description="Basic and acidic residues" evidence="8">
    <location>
        <begin position="728"/>
        <end position="745"/>
    </location>
</feature>
<feature type="region of interest" description="Disordered" evidence="8">
    <location>
        <begin position="1415"/>
        <end position="1450"/>
    </location>
</feature>
<keyword evidence="4" id="KW-0396">Initiation factor</keyword>
<dbReference type="STRING" id="2004952.A0A2C5ZHK6"/>
<evidence type="ECO:0000256" key="8">
    <source>
        <dbReference type="SAM" id="MobiDB-lite"/>
    </source>
</evidence>
<feature type="compositionally biased region" description="Polar residues" evidence="8">
    <location>
        <begin position="79"/>
        <end position="109"/>
    </location>
</feature>
<feature type="compositionally biased region" description="Low complexity" evidence="8">
    <location>
        <begin position="10"/>
        <end position="66"/>
    </location>
</feature>
<evidence type="ECO:0000259" key="9">
    <source>
        <dbReference type="SMART" id="SM00543"/>
    </source>
</evidence>
<proteinExistence type="inferred from homology"/>
<feature type="compositionally biased region" description="Polar residues" evidence="8">
    <location>
        <begin position="642"/>
        <end position="652"/>
    </location>
</feature>
<feature type="compositionally biased region" description="Low complexity" evidence="8">
    <location>
        <begin position="688"/>
        <end position="698"/>
    </location>
</feature>
<dbReference type="FunFam" id="1.20.970.30:FF:000001">
    <property type="entry name" value="Eukaryotic translation initiation factor subunit eIF-4F, putative"/>
    <property type="match status" value="1"/>
</dbReference>
<dbReference type="Gene3D" id="1.25.40.180">
    <property type="match status" value="1"/>
</dbReference>
<feature type="region of interest" description="Disordered" evidence="8">
    <location>
        <begin position="982"/>
        <end position="1111"/>
    </location>
</feature>
<organism evidence="10 11">
    <name type="scientific">Ophiocordyceps camponoti-rufipedis</name>
    <dbReference type="NCBI Taxonomy" id="2004952"/>
    <lineage>
        <taxon>Eukaryota</taxon>
        <taxon>Fungi</taxon>
        <taxon>Dikarya</taxon>
        <taxon>Ascomycota</taxon>
        <taxon>Pezizomycotina</taxon>
        <taxon>Sordariomycetes</taxon>
        <taxon>Hypocreomycetidae</taxon>
        <taxon>Hypocreales</taxon>
        <taxon>Ophiocordycipitaceae</taxon>
        <taxon>Ophiocordyceps</taxon>
    </lineage>
</organism>
<dbReference type="FunFam" id="1.25.40.180:FF:000020">
    <property type="entry name" value="Eukaryotic translation initiation factor subunit"/>
    <property type="match status" value="1"/>
</dbReference>
<keyword evidence="11" id="KW-1185">Reference proteome</keyword>
<feature type="compositionally biased region" description="Low complexity" evidence="8">
    <location>
        <begin position="1415"/>
        <end position="1426"/>
    </location>
</feature>
<feature type="region of interest" description="Disordered" evidence="8">
    <location>
        <begin position="1474"/>
        <end position="1570"/>
    </location>
</feature>
<sequence length="1570" mass="167845">MTSPANRQNPIPATNTSATTAASYASAAGAPKKPAQAPVVATSSHPPFAVGGASAAPAQNAKAATPSPVNGKSAATPLAQPSSTANGSTSDHTRKSSVTMAATGPNSYAANGGPVGGSKSGIQFGYDSPAMAHSTPQAGTSAPIPIPGGNPRVTSPAHSPSPIPQPSASGGRPPSGLQQPTGQMTFGSLSSDGEVCLSPPRPVRRYCLPSTQAIDARLYWYQNSHFLQRHMRQGSVPPNPNPMVSQPGAHFRRESGHSVQSENPGGPGRGNFPPQGGRGRGGFNPHGNSYNNQMGYPPNNQFRAGPGQGRGMPPTFQPQPRSMPYPNSPQPSRSPALVPSMPNTPSMGSANMQPNMPMQTPPQYHYPPPMGPQHQVLPPFPVASSKPRRKTVPLPEHEAGRQWDPARELHGYDIRHHPRRHMERANPGLSEHDVNSFRAVSDGGPRPLPMPSQHMLAAAKPSPASLDLSPESGGFELWLTYKNQNFGYPPQQMDQYGRPISMPYGYNGVPYMGPPQANAQGYGQQYGPPPFHPQGHAMSRSPSQPERPSSASMQNQPVIVSSAAQAAGSQPNPAAKNFVKPGRKSAAIQIKNAAGEIVDTSSFKQPASPAPAAQQSKTPPVVSSTPTPPPLKSSTPAHGRTESQATPKTAKQIQDELKEKIKQATQASAESKPKDDKASVVAPPKEQPAVVDAVPAVAKSGPDVDSASATTEIPLSEGPAGKKAAVAEAKDDAVKPVEAPKTKPDEPDEDEVERMIREMEEADAKREKEEEEHRQRKQAEKLAAKAKDEEQRKGNAADEDRKLREQEREMERLEEEKEKRQKQAEASGKTMTVADAFAQLRSGKGPEEPAVNVDAVAEKLADAKIDGDKQQASPVDASGQKSVPTDKRGPKPAALNLSPLITKPVEPAQPSAALQSLKSARFLQVMDQGIYPAGINSPNPSLNAAVTMKGKTFKYDAKFLLQFQKVFTEQPSHEFHQQVKSLIGDGDGGRSARAQTPGSARQGSRGGGSAFSMGSFNAPPVRTLPPGTTSSERMAMASGTMARPSINSIGSFQRPGAPFPSSTPMSRTSSQSNMRNMPNSPRQSSRSTRGSRRNDFNAKDAQSSKTMPLTAGMEIKPIAVSATGWKPSSVGRAPQPGATGLGYLDPEMVQRKVKAALNKMTPENFDRISDQILEIASQSKDESDGRTLRQVIQLTFEKATDEAHWASMYARFCKRMLETMNPEVRDERIKDKSGNIVSGGNLFRKYLLNRCQEDFERGWTTNLPEPKETESTDNKTGEAVMLSDEYYIAAAAKRRGLGLVQFIGELYKLGMLTERIMHECVHKLVNFKGMPDEAEIESLCKLLRTIGANLEITEKGRPAMDAYFQRILQMAELPDLQSRMKFMLMDIVDLRRASWHSKEGNKGPKTLDEVRADAEAANAAKAQEAARNSQRGGGGGGGGGRPMVGRGDGRNFSATYVQQASNQVGMDDLRRLKSASRTPSQNVTLGPTSMFSSRSNSGRRLGPGVLGRPGEDSGASSRTGTPPTRDSTTNTNAFSLLANMETEHPASPPSAGPSPSLSKAVPDSDKKEGE</sequence>
<dbReference type="Pfam" id="PF12152">
    <property type="entry name" value="eIF_4G1"/>
    <property type="match status" value="1"/>
</dbReference>
<dbReference type="InterPro" id="IPR003890">
    <property type="entry name" value="MIF4G-like_typ-3"/>
</dbReference>
<dbReference type="SUPFAM" id="SSF101489">
    <property type="entry name" value="Eukaryotic initiation factor 4f subunit eIF4g, eIF4e-binding domain"/>
    <property type="match status" value="1"/>
</dbReference>
<feature type="compositionally biased region" description="Basic and acidic residues" evidence="8">
    <location>
        <begin position="753"/>
        <end position="823"/>
    </location>
</feature>
<dbReference type="PANTHER" id="PTHR23253">
    <property type="entry name" value="EUKARYOTIC TRANSLATION INITIATION FACTOR 4 GAMMA"/>
    <property type="match status" value="1"/>
</dbReference>
<protein>
    <recommendedName>
        <fullName evidence="9">MIF4G domain-containing protein</fullName>
    </recommendedName>
</protein>
<evidence type="ECO:0000313" key="11">
    <source>
        <dbReference type="Proteomes" id="UP000226431"/>
    </source>
</evidence>
<feature type="region of interest" description="Disordered" evidence="8">
    <location>
        <begin position="599"/>
        <end position="850"/>
    </location>
</feature>
<keyword evidence="3" id="KW-0963">Cytoplasm</keyword>